<protein>
    <submittedName>
        <fullName evidence="2">Uncharacterized protein</fullName>
    </submittedName>
</protein>
<proteinExistence type="predicted"/>
<comment type="caution">
    <text evidence="2">The sequence shown here is derived from an EMBL/GenBank/DDBJ whole genome shotgun (WGS) entry which is preliminary data.</text>
</comment>
<reference evidence="3" key="1">
    <citation type="journal article" date="2019" name="Int. J. Syst. Evol. Microbiol.">
        <title>The Global Catalogue of Microorganisms (GCM) 10K type strain sequencing project: providing services to taxonomists for standard genome sequencing and annotation.</title>
        <authorList>
            <consortium name="The Broad Institute Genomics Platform"/>
            <consortium name="The Broad Institute Genome Sequencing Center for Infectious Disease"/>
            <person name="Wu L."/>
            <person name="Ma J."/>
        </authorList>
    </citation>
    <scope>NUCLEOTIDE SEQUENCE [LARGE SCALE GENOMIC DNA]</scope>
    <source>
        <strain evidence="3">NBRC 103632</strain>
    </source>
</reference>
<organism evidence="2 3">
    <name type="scientific">Sphingobium tyrosinilyticum</name>
    <dbReference type="NCBI Taxonomy" id="2715436"/>
    <lineage>
        <taxon>Bacteria</taxon>
        <taxon>Pseudomonadati</taxon>
        <taxon>Pseudomonadota</taxon>
        <taxon>Alphaproteobacteria</taxon>
        <taxon>Sphingomonadales</taxon>
        <taxon>Sphingomonadaceae</taxon>
        <taxon>Sphingobium</taxon>
    </lineage>
</organism>
<keyword evidence="3" id="KW-1185">Reference proteome</keyword>
<keyword evidence="1" id="KW-0732">Signal</keyword>
<evidence type="ECO:0000256" key="1">
    <source>
        <dbReference type="SAM" id="SignalP"/>
    </source>
</evidence>
<evidence type="ECO:0000313" key="2">
    <source>
        <dbReference type="EMBL" id="MFC4596078.1"/>
    </source>
</evidence>
<dbReference type="Proteomes" id="UP001595957">
    <property type="component" value="Unassembled WGS sequence"/>
</dbReference>
<dbReference type="EMBL" id="JBHSFZ010000064">
    <property type="protein sequence ID" value="MFC4596078.1"/>
    <property type="molecule type" value="Genomic_DNA"/>
</dbReference>
<accession>A0ABV9F423</accession>
<sequence>MRVTACLLALCFVPALANAQPATVCKDAPPPPEPWTSWMQSGSAIAGAEPISAPRLILGKPVVATLRPVAQIQFAAAPAKIDAKSHGGLFTLAVKAPARIGVALSGPAWADVVIGSTSQPVVDHGYGLECSGIRKIVWFDLEPGLHIVQIANAPTREMRIMAADAIANRPLPRADGNEAF</sequence>
<evidence type="ECO:0000313" key="3">
    <source>
        <dbReference type="Proteomes" id="UP001595957"/>
    </source>
</evidence>
<feature type="signal peptide" evidence="1">
    <location>
        <begin position="1"/>
        <end position="19"/>
    </location>
</feature>
<gene>
    <name evidence="2" type="ORF">ACFO3E_18160</name>
</gene>
<name>A0ABV9F423_9SPHN</name>
<feature type="chain" id="PRO_5045495821" evidence="1">
    <location>
        <begin position="20"/>
        <end position="180"/>
    </location>
</feature>
<dbReference type="RefSeq" id="WP_066523657.1">
    <property type="nucleotide sequence ID" value="NZ_JBHSFZ010000064.1"/>
</dbReference>